<dbReference type="FunFam" id="3.30.70.270:FF:000001">
    <property type="entry name" value="Diguanylate cyclase domain protein"/>
    <property type="match status" value="1"/>
</dbReference>
<accession>Q1IVB0</accession>
<dbReference type="Gene3D" id="1.10.3210.10">
    <property type="entry name" value="Hypothetical protein af1432"/>
    <property type="match status" value="1"/>
</dbReference>
<dbReference type="AlphaFoldDB" id="Q1IVB0"/>
<dbReference type="Gene3D" id="3.30.450.40">
    <property type="match status" value="3"/>
</dbReference>
<dbReference type="Pfam" id="PF13487">
    <property type="entry name" value="HD_5"/>
    <property type="match status" value="1"/>
</dbReference>
<dbReference type="InterPro" id="IPR029787">
    <property type="entry name" value="Nucleotide_cyclase"/>
</dbReference>
<feature type="transmembrane region" description="Helical" evidence="1">
    <location>
        <begin position="187"/>
        <end position="205"/>
    </location>
</feature>
<dbReference type="CDD" id="cd00077">
    <property type="entry name" value="HDc"/>
    <property type="match status" value="1"/>
</dbReference>
<evidence type="ECO:0000259" key="2">
    <source>
        <dbReference type="PROSITE" id="PS50887"/>
    </source>
</evidence>
<dbReference type="KEGG" id="aba:Acid345_0185"/>
<keyword evidence="5" id="KW-1185">Reference proteome</keyword>
<feature type="transmembrane region" description="Helical" evidence="1">
    <location>
        <begin position="38"/>
        <end position="55"/>
    </location>
</feature>
<dbReference type="InterPro" id="IPR037522">
    <property type="entry name" value="HD_GYP_dom"/>
</dbReference>
<dbReference type="SUPFAM" id="SSF55781">
    <property type="entry name" value="GAF domain-like"/>
    <property type="match status" value="3"/>
</dbReference>
<feature type="domain" description="HD-GYP" evidence="3">
    <location>
        <begin position="932"/>
        <end position="1125"/>
    </location>
</feature>
<dbReference type="PANTHER" id="PTHR43155">
    <property type="entry name" value="CYCLIC DI-GMP PHOSPHODIESTERASE PA4108-RELATED"/>
    <property type="match status" value="1"/>
</dbReference>
<dbReference type="PROSITE" id="PS50887">
    <property type="entry name" value="GGDEF"/>
    <property type="match status" value="1"/>
</dbReference>
<dbReference type="InterPro" id="IPR029016">
    <property type="entry name" value="GAF-like_dom_sf"/>
</dbReference>
<name>Q1IVB0_KORVE</name>
<dbReference type="SUPFAM" id="SSF109604">
    <property type="entry name" value="HD-domain/PDEase-like"/>
    <property type="match status" value="1"/>
</dbReference>
<dbReference type="eggNOG" id="COG2203">
    <property type="taxonomic scope" value="Bacteria"/>
</dbReference>
<dbReference type="GO" id="GO:0003824">
    <property type="term" value="F:catalytic activity"/>
    <property type="evidence" value="ECO:0007669"/>
    <property type="project" value="UniProtKB-ARBA"/>
</dbReference>
<evidence type="ECO:0000259" key="3">
    <source>
        <dbReference type="PROSITE" id="PS51832"/>
    </source>
</evidence>
<dbReference type="OrthoDB" id="9783388at2"/>
<dbReference type="NCBIfam" id="TIGR00254">
    <property type="entry name" value="GGDEF"/>
    <property type="match status" value="1"/>
</dbReference>
<feature type="domain" description="GGDEF" evidence="2">
    <location>
        <begin position="752"/>
        <end position="882"/>
    </location>
</feature>
<feature type="transmembrane region" description="Helical" evidence="1">
    <location>
        <begin position="6"/>
        <end position="26"/>
    </location>
</feature>
<dbReference type="SMART" id="SM00471">
    <property type="entry name" value="HDc"/>
    <property type="match status" value="1"/>
</dbReference>
<keyword evidence="1" id="KW-1133">Transmembrane helix</keyword>
<dbReference type="eggNOG" id="COG3706">
    <property type="taxonomic scope" value="Bacteria"/>
</dbReference>
<dbReference type="InterPro" id="IPR043128">
    <property type="entry name" value="Rev_trsase/Diguanyl_cyclase"/>
</dbReference>
<dbReference type="EnsemblBacteria" id="ABF39190">
    <property type="protein sequence ID" value="ABF39190"/>
    <property type="gene ID" value="Acid345_0185"/>
</dbReference>
<sequence length="1125" mass="125337">MEPLLAGTVFVPGLVALAFLLVFAYLQRQSSERYFHSWQWFWFANTAYYALVAVADTHPKIPAYASLAHTAEICGAVALFVSARSFAKTEPPAWTKYLVLCALIYWTALHAIPPLRVMVRPYLHAWIAVLVVLLLATMEYARVAYQRDSAGLRWMTASTALWIVMQAGKEIPPSLLVGRYLHRGSEYLEIMPLLLLGTAMVVVLFDDERRAIQENALAFSSLDIDPTTPVTREQIQPSIESLLTRFMSLLRLEQAVLYVSEPWRGSVPSVARGFSPDFITRLEVQNAGDYLADIAFRRGGILSIHSLKELQGPMRSAAHPGLTSLVNTLKEENISRFSAVCLQTRERNMGVVIFPHGKRHAFSASRLRLLLSVSMQMGMTLENYLLVHDAHRRTKEFELLTQIGQVISSRLDPDEVLAAVHRELGRLFDTSNFYVAFLEGLELRYEFETVGAIRQPRRSRRSKNGLSDFVIRTGQPILIRSDMKRVSQRLGIEPSSHPAKCFIGVPIRIGAVSVGVVAALNFDREFVYEQRDVEVLATAAGQVAVAIENARMFAHEQRRARYLSFLNNVSQTAISSQNAEEMLSEIVGQIQKNFNYDHIGIGILDYATKEIEIKAEAGTTAHAKGKRVALGVGVLGRVARTGDTSLVQDTAATHLAGILPDSRSALCIPITYAEQLLGVLNIESRRENAFTEEDTLLLRTLADLLATALHNAFVFQKMQQQSITDALTGSKTRRYFLEALQSEWKRASRSTRPFSVVMIDLDKFKQVNDTMGHLEGDLVLARIARLLEQKCRQSNVVARFGGDEFVILMPETGVDQAQILAERLRLWIATDPMLSEHQITGSFGVATYPIHGSSVEDIMRVADAGMYVSKHAGGNKVATADEFIDGQNTSVQRQLISAYVEGFLQREHYGPEYTSELVSALKKFSENEAEGKREVMMDAILALNRASESRELFASGHGEQVARTAEIIARELGIGGQDIQDLIFAARIHDVGKIVVPEKILNKPAMLTEDEHYLVAMHANVGAEIIDAIPDAQHIRQMVRHHHEAFDGSGYPDGLKGEQIPLYARIISVAEAYVSMMVDRSYRAARSQADAVRELESRSGSQFDGMLVRILIRQFKAERAAQGND</sequence>
<dbReference type="SMART" id="SM00065">
    <property type="entry name" value="GAF"/>
    <property type="match status" value="3"/>
</dbReference>
<dbReference type="InterPro" id="IPR000160">
    <property type="entry name" value="GGDEF_dom"/>
</dbReference>
<dbReference type="PROSITE" id="PS51832">
    <property type="entry name" value="HD_GYP"/>
    <property type="match status" value="1"/>
</dbReference>
<dbReference type="Proteomes" id="UP000002432">
    <property type="component" value="Chromosome"/>
</dbReference>
<dbReference type="EMBL" id="CP000360">
    <property type="protein sequence ID" value="ABF39190.1"/>
    <property type="molecule type" value="Genomic_DNA"/>
</dbReference>
<feature type="transmembrane region" description="Helical" evidence="1">
    <location>
        <begin position="119"/>
        <end position="138"/>
    </location>
</feature>
<dbReference type="CDD" id="cd01949">
    <property type="entry name" value="GGDEF"/>
    <property type="match status" value="1"/>
</dbReference>
<evidence type="ECO:0000313" key="5">
    <source>
        <dbReference type="Proteomes" id="UP000002432"/>
    </source>
</evidence>
<dbReference type="Pfam" id="PF13185">
    <property type="entry name" value="GAF_2"/>
    <property type="match status" value="2"/>
</dbReference>
<keyword evidence="1" id="KW-0472">Membrane</keyword>
<dbReference type="HOGENOM" id="CLU_279756_0_0_0"/>
<dbReference type="STRING" id="204669.Acid345_0185"/>
<dbReference type="RefSeq" id="WP_011520992.1">
    <property type="nucleotide sequence ID" value="NC_008009.1"/>
</dbReference>
<protein>
    <submittedName>
        <fullName evidence="4">Diguanylate cyclase with GAF sensor</fullName>
    </submittedName>
</protein>
<dbReference type="Gene3D" id="3.30.70.270">
    <property type="match status" value="1"/>
</dbReference>
<evidence type="ECO:0000313" key="4">
    <source>
        <dbReference type="EMBL" id="ABF39190.1"/>
    </source>
</evidence>
<organism evidence="4 5">
    <name type="scientific">Koribacter versatilis (strain Ellin345)</name>
    <dbReference type="NCBI Taxonomy" id="204669"/>
    <lineage>
        <taxon>Bacteria</taxon>
        <taxon>Pseudomonadati</taxon>
        <taxon>Acidobacteriota</taxon>
        <taxon>Terriglobia</taxon>
        <taxon>Terriglobales</taxon>
        <taxon>Candidatus Korobacteraceae</taxon>
        <taxon>Candidatus Korobacter</taxon>
    </lineage>
</organism>
<proteinExistence type="predicted"/>
<evidence type="ECO:0000256" key="1">
    <source>
        <dbReference type="SAM" id="Phobius"/>
    </source>
</evidence>
<dbReference type="InterPro" id="IPR003607">
    <property type="entry name" value="HD/PDEase_dom"/>
</dbReference>
<keyword evidence="1" id="KW-0812">Transmembrane</keyword>
<reference evidence="4 5" key="1">
    <citation type="journal article" date="2009" name="Appl. Environ. Microbiol.">
        <title>Three genomes from the phylum Acidobacteria provide insight into the lifestyles of these microorganisms in soils.</title>
        <authorList>
            <person name="Ward N.L."/>
            <person name="Challacombe J.F."/>
            <person name="Janssen P.H."/>
            <person name="Henrissat B."/>
            <person name="Coutinho P.M."/>
            <person name="Wu M."/>
            <person name="Xie G."/>
            <person name="Haft D.H."/>
            <person name="Sait M."/>
            <person name="Badger J."/>
            <person name="Barabote R.D."/>
            <person name="Bradley B."/>
            <person name="Brettin T.S."/>
            <person name="Brinkac L.M."/>
            <person name="Bruce D."/>
            <person name="Creasy T."/>
            <person name="Daugherty S.C."/>
            <person name="Davidsen T.M."/>
            <person name="DeBoy R.T."/>
            <person name="Detter J.C."/>
            <person name="Dodson R.J."/>
            <person name="Durkin A.S."/>
            <person name="Ganapathy A."/>
            <person name="Gwinn-Giglio M."/>
            <person name="Han C.S."/>
            <person name="Khouri H."/>
            <person name="Kiss H."/>
            <person name="Kothari S.P."/>
            <person name="Madupu R."/>
            <person name="Nelson K.E."/>
            <person name="Nelson W.C."/>
            <person name="Paulsen I."/>
            <person name="Penn K."/>
            <person name="Ren Q."/>
            <person name="Rosovitz M.J."/>
            <person name="Selengut J.D."/>
            <person name="Shrivastava S."/>
            <person name="Sullivan S.A."/>
            <person name="Tapia R."/>
            <person name="Thompson L.S."/>
            <person name="Watkins K.L."/>
            <person name="Yang Q."/>
            <person name="Yu C."/>
            <person name="Zafar N."/>
            <person name="Zhou L."/>
            <person name="Kuske C.R."/>
        </authorList>
    </citation>
    <scope>NUCLEOTIDE SEQUENCE [LARGE SCALE GENOMIC DNA]</scope>
    <source>
        <strain evidence="4 5">Ellin345</strain>
    </source>
</reference>
<dbReference type="SUPFAM" id="SSF55073">
    <property type="entry name" value="Nucleotide cyclase"/>
    <property type="match status" value="1"/>
</dbReference>
<feature type="transmembrane region" description="Helical" evidence="1">
    <location>
        <begin position="93"/>
        <end position="113"/>
    </location>
</feature>
<dbReference type="InterPro" id="IPR003018">
    <property type="entry name" value="GAF"/>
</dbReference>
<feature type="transmembrane region" description="Helical" evidence="1">
    <location>
        <begin position="61"/>
        <end position="81"/>
    </location>
</feature>
<gene>
    <name evidence="4" type="ordered locus">Acid345_0185</name>
</gene>
<dbReference type="SMART" id="SM00267">
    <property type="entry name" value="GGDEF"/>
    <property type="match status" value="1"/>
</dbReference>
<dbReference type="Pfam" id="PF00990">
    <property type="entry name" value="GGDEF"/>
    <property type="match status" value="1"/>
</dbReference>
<dbReference type="eggNOG" id="COG2206">
    <property type="taxonomic scope" value="Bacteria"/>
</dbReference>